<evidence type="ECO:0000313" key="1">
    <source>
        <dbReference type="EMBL" id="KAG2903850.1"/>
    </source>
</evidence>
<protein>
    <submittedName>
        <fullName evidence="1">Uncharacterized protein</fullName>
    </submittedName>
</protein>
<reference evidence="1" key="1">
    <citation type="submission" date="2018-10" db="EMBL/GenBank/DDBJ databases">
        <title>Effector identification in a new, highly contiguous assembly of the strawberry crown rot pathogen Phytophthora cactorum.</title>
        <authorList>
            <person name="Armitage A.D."/>
            <person name="Nellist C.F."/>
            <person name="Bates H."/>
            <person name="Vickerstaff R.J."/>
            <person name="Harrison R.J."/>
        </authorList>
    </citation>
    <scope>NUCLEOTIDE SEQUENCE</scope>
    <source>
        <strain evidence="1">4040</strain>
    </source>
</reference>
<dbReference type="InterPro" id="IPR021109">
    <property type="entry name" value="Peptidase_aspartic_dom_sf"/>
</dbReference>
<dbReference type="AlphaFoldDB" id="A0A8T1JTF2"/>
<proteinExistence type="predicted"/>
<organism evidence="1 2">
    <name type="scientific">Phytophthora cactorum</name>
    <dbReference type="NCBI Taxonomy" id="29920"/>
    <lineage>
        <taxon>Eukaryota</taxon>
        <taxon>Sar</taxon>
        <taxon>Stramenopiles</taxon>
        <taxon>Oomycota</taxon>
        <taxon>Peronosporomycetes</taxon>
        <taxon>Peronosporales</taxon>
        <taxon>Peronosporaceae</taxon>
        <taxon>Phytophthora</taxon>
    </lineage>
</organism>
<gene>
    <name evidence="1" type="ORF">PC117_g21172</name>
</gene>
<dbReference type="Proteomes" id="UP000736787">
    <property type="component" value="Unassembled WGS sequence"/>
</dbReference>
<dbReference type="CDD" id="cd00303">
    <property type="entry name" value="retropepsin_like"/>
    <property type="match status" value="1"/>
</dbReference>
<dbReference type="EMBL" id="RCMK01001042">
    <property type="protein sequence ID" value="KAG2903850.1"/>
    <property type="molecule type" value="Genomic_DNA"/>
</dbReference>
<sequence>MQQVTNRKSRCTVYSTSANGIPLLTQRPGLREIEDGEDNGKRIVPDWKRVICSVSGINALYGGYVDCCSTEMLVDTGAVVSLMNKSVLARIGRATTSLRPYSGSLNNASGHGIKTLGVIDLPVRLESVEKELPFIMTNSLHVDAILGTDSLSVARVVVDHETRTMRLKDTGVQVRAARAEETYAIGVTSNATATRSPASGVF</sequence>
<dbReference type="Gene3D" id="2.40.70.10">
    <property type="entry name" value="Acid Proteases"/>
    <property type="match status" value="1"/>
</dbReference>
<evidence type="ECO:0000313" key="2">
    <source>
        <dbReference type="Proteomes" id="UP000736787"/>
    </source>
</evidence>
<dbReference type="Pfam" id="PF13975">
    <property type="entry name" value="gag-asp_proteas"/>
    <property type="match status" value="1"/>
</dbReference>
<dbReference type="SUPFAM" id="SSF50630">
    <property type="entry name" value="Acid proteases"/>
    <property type="match status" value="1"/>
</dbReference>
<dbReference type="VEuPathDB" id="FungiDB:PC110_g15667"/>
<comment type="caution">
    <text evidence="1">The sequence shown here is derived from an EMBL/GenBank/DDBJ whole genome shotgun (WGS) entry which is preliminary data.</text>
</comment>
<accession>A0A8T1JTF2</accession>
<name>A0A8T1JTF2_9STRA</name>